<name>A0A498HGK3_MALDO</name>
<dbReference type="SUPFAM" id="SSF52833">
    <property type="entry name" value="Thioredoxin-like"/>
    <property type="match status" value="1"/>
</dbReference>
<dbReference type="AlphaFoldDB" id="A0A498HGK3"/>
<accession>A0A498HGK3</accession>
<dbReference type="InterPro" id="IPR045073">
    <property type="entry name" value="Omega/Tau-like"/>
</dbReference>
<dbReference type="GO" id="GO:0004364">
    <property type="term" value="F:glutathione transferase activity"/>
    <property type="evidence" value="ECO:0007669"/>
    <property type="project" value="UniProtKB-EC"/>
</dbReference>
<dbReference type="PANTHER" id="PTHR11260:SF547">
    <property type="entry name" value="GLUTATHIONE S-TRANSFERASE"/>
    <property type="match status" value="1"/>
</dbReference>
<dbReference type="InterPro" id="IPR040079">
    <property type="entry name" value="Glutathione_S-Trfase"/>
</dbReference>
<dbReference type="SFLD" id="SFLDS00019">
    <property type="entry name" value="Glutathione_Transferase_(cytos"/>
    <property type="match status" value="1"/>
</dbReference>
<dbReference type="Gene3D" id="1.20.1050.10">
    <property type="match status" value="1"/>
</dbReference>
<dbReference type="SMR" id="A0A498HGK3"/>
<dbReference type="STRING" id="3750.A0A498HGK3"/>
<comment type="caution">
    <text evidence="7">The sequence shown here is derived from an EMBL/GenBank/DDBJ whole genome shotgun (WGS) entry which is preliminary data.</text>
</comment>
<dbReference type="CDD" id="cd03185">
    <property type="entry name" value="GST_C_Tau"/>
    <property type="match status" value="1"/>
</dbReference>
<dbReference type="Gene3D" id="3.40.30.10">
    <property type="entry name" value="Glutaredoxin"/>
    <property type="match status" value="1"/>
</dbReference>
<keyword evidence="2" id="KW-0808">Transferase</keyword>
<dbReference type="InterPro" id="IPR004045">
    <property type="entry name" value="Glutathione_S-Trfase_N"/>
</dbReference>
<dbReference type="InterPro" id="IPR004046">
    <property type="entry name" value="GST_C"/>
</dbReference>
<dbReference type="InterPro" id="IPR045074">
    <property type="entry name" value="GST_C_Tau"/>
</dbReference>
<dbReference type="Proteomes" id="UP000290289">
    <property type="component" value="Chromosome 17"/>
</dbReference>
<evidence type="ECO:0000256" key="1">
    <source>
        <dbReference type="ARBA" id="ARBA00012452"/>
    </source>
</evidence>
<evidence type="ECO:0000313" key="8">
    <source>
        <dbReference type="Proteomes" id="UP000290289"/>
    </source>
</evidence>
<dbReference type="GO" id="GO:0005737">
    <property type="term" value="C:cytoplasm"/>
    <property type="evidence" value="ECO:0007669"/>
    <property type="project" value="TreeGrafter"/>
</dbReference>
<evidence type="ECO:0000259" key="5">
    <source>
        <dbReference type="PROSITE" id="PS50404"/>
    </source>
</evidence>
<dbReference type="InterPro" id="IPR010987">
    <property type="entry name" value="Glutathione-S-Trfase_C-like"/>
</dbReference>
<dbReference type="PROSITE" id="PS50404">
    <property type="entry name" value="GST_NTER"/>
    <property type="match status" value="1"/>
</dbReference>
<evidence type="ECO:0000256" key="3">
    <source>
        <dbReference type="ARBA" id="ARBA00047960"/>
    </source>
</evidence>
<comment type="catalytic activity">
    <reaction evidence="3">
        <text>RX + glutathione = an S-substituted glutathione + a halide anion + H(+)</text>
        <dbReference type="Rhea" id="RHEA:16437"/>
        <dbReference type="ChEBI" id="CHEBI:15378"/>
        <dbReference type="ChEBI" id="CHEBI:16042"/>
        <dbReference type="ChEBI" id="CHEBI:17792"/>
        <dbReference type="ChEBI" id="CHEBI:57925"/>
        <dbReference type="ChEBI" id="CHEBI:90779"/>
        <dbReference type="EC" id="2.5.1.18"/>
    </reaction>
</comment>
<keyword evidence="8" id="KW-1185">Reference proteome</keyword>
<dbReference type="SUPFAM" id="SSF47616">
    <property type="entry name" value="GST C-terminal domain-like"/>
    <property type="match status" value="1"/>
</dbReference>
<organism evidence="7 8">
    <name type="scientific">Malus domestica</name>
    <name type="common">Apple</name>
    <name type="synonym">Pyrus malus</name>
    <dbReference type="NCBI Taxonomy" id="3750"/>
    <lineage>
        <taxon>Eukaryota</taxon>
        <taxon>Viridiplantae</taxon>
        <taxon>Streptophyta</taxon>
        <taxon>Embryophyta</taxon>
        <taxon>Tracheophyta</taxon>
        <taxon>Spermatophyta</taxon>
        <taxon>Magnoliopsida</taxon>
        <taxon>eudicotyledons</taxon>
        <taxon>Gunneridae</taxon>
        <taxon>Pentapetalae</taxon>
        <taxon>rosids</taxon>
        <taxon>fabids</taxon>
        <taxon>Rosales</taxon>
        <taxon>Rosaceae</taxon>
        <taxon>Amygdaloideae</taxon>
        <taxon>Maleae</taxon>
        <taxon>Malus</taxon>
    </lineage>
</organism>
<dbReference type="SFLD" id="SFLDG01152">
    <property type="entry name" value="Main.3:_Omega-_and_Tau-like"/>
    <property type="match status" value="1"/>
</dbReference>
<feature type="domain" description="GST N-terminal" evidence="5">
    <location>
        <begin position="4"/>
        <end position="84"/>
    </location>
</feature>
<feature type="domain" description="GST C-terminal" evidence="6">
    <location>
        <begin position="89"/>
        <end position="209"/>
    </location>
</feature>
<dbReference type="GO" id="GO:0006749">
    <property type="term" value="P:glutathione metabolic process"/>
    <property type="evidence" value="ECO:0007669"/>
    <property type="project" value="InterPro"/>
</dbReference>
<dbReference type="Pfam" id="PF00043">
    <property type="entry name" value="GST_C"/>
    <property type="match status" value="1"/>
</dbReference>
<dbReference type="InterPro" id="IPR036249">
    <property type="entry name" value="Thioredoxin-like_sf"/>
</dbReference>
<dbReference type="PANTHER" id="PTHR11260">
    <property type="entry name" value="GLUTATHIONE S-TRANSFERASE, GST, SUPERFAMILY, GST DOMAIN CONTAINING"/>
    <property type="match status" value="1"/>
</dbReference>
<dbReference type="EMBL" id="RDQH01000343">
    <property type="protein sequence ID" value="RXH68457.1"/>
    <property type="molecule type" value="Genomic_DNA"/>
</dbReference>
<dbReference type="InterPro" id="IPR036282">
    <property type="entry name" value="Glutathione-S-Trfase_C_sf"/>
</dbReference>
<dbReference type="Pfam" id="PF02798">
    <property type="entry name" value="GST_N"/>
    <property type="match status" value="1"/>
</dbReference>
<evidence type="ECO:0000256" key="4">
    <source>
        <dbReference type="RuleBase" id="RU003494"/>
    </source>
</evidence>
<protein>
    <recommendedName>
        <fullName evidence="1">glutathione transferase</fullName>
        <ecNumber evidence="1">2.5.1.18</ecNumber>
    </recommendedName>
</protein>
<dbReference type="FunFam" id="1.20.1050.10:FF:000018">
    <property type="entry name" value="Glutathione S-transferase U20"/>
    <property type="match status" value="1"/>
</dbReference>
<sequence>MATEDVVLLDCWASPYCMRVKIALEEKGIKYEERAEDLFGGKSELLLTSNPVYAKVPVLLHKGKPLCESSIIVGYIDETWASPPLLPSCPYARAQAKFWVDYVDKKLFDAGGNIWRTKGEAQEVAVKDFIEILKQLEKVLGDKDFFGGDSFGFVDIITIAITSWFLAFEKFGNFKVEDHAPKLSAWIKRSMQRETVAKVIPDPEKIYEFVINLKKMMGME</sequence>
<dbReference type="PROSITE" id="PS50405">
    <property type="entry name" value="GST_CTER"/>
    <property type="match status" value="1"/>
</dbReference>
<dbReference type="SFLD" id="SFLDG00358">
    <property type="entry name" value="Main_(cytGST)"/>
    <property type="match status" value="1"/>
</dbReference>
<reference evidence="7 8" key="1">
    <citation type="submission" date="2018-10" db="EMBL/GenBank/DDBJ databases">
        <title>A high-quality apple genome assembly.</title>
        <authorList>
            <person name="Hu J."/>
        </authorList>
    </citation>
    <scope>NUCLEOTIDE SEQUENCE [LARGE SCALE GENOMIC DNA]</scope>
    <source>
        <strain evidence="8">cv. HFTH1</strain>
        <tissue evidence="7">Young leaf</tissue>
    </source>
</reference>
<dbReference type="CDD" id="cd03058">
    <property type="entry name" value="GST_N_Tau"/>
    <property type="match status" value="1"/>
</dbReference>
<evidence type="ECO:0000313" key="7">
    <source>
        <dbReference type="EMBL" id="RXH68457.1"/>
    </source>
</evidence>
<evidence type="ECO:0000256" key="2">
    <source>
        <dbReference type="ARBA" id="ARBA00022679"/>
    </source>
</evidence>
<dbReference type="FunFam" id="3.40.30.10:FF:000014">
    <property type="entry name" value="Tau class glutathione S-transferase"/>
    <property type="match status" value="1"/>
</dbReference>
<dbReference type="EC" id="2.5.1.18" evidence="1"/>
<comment type="similarity">
    <text evidence="4">Belongs to the GST superfamily.</text>
</comment>
<proteinExistence type="inferred from homology"/>
<gene>
    <name evidence="7" type="ORF">DVH24_030790</name>
</gene>
<evidence type="ECO:0000259" key="6">
    <source>
        <dbReference type="PROSITE" id="PS50405"/>
    </source>
</evidence>